<name>A0A367R718_NOSPU</name>
<gene>
    <name evidence="1" type="ORF">A6769_29760</name>
</gene>
<comment type="caution">
    <text evidence="1">The sequence shown here is derived from an EMBL/GenBank/DDBJ whole genome shotgun (WGS) entry which is preliminary data.</text>
</comment>
<evidence type="ECO:0000313" key="2">
    <source>
        <dbReference type="Proteomes" id="UP000252085"/>
    </source>
</evidence>
<dbReference type="AlphaFoldDB" id="A0A367R718"/>
<proteinExistence type="predicted"/>
<protein>
    <recommendedName>
        <fullName evidence="3">ABC transporter domain-containing protein</fullName>
    </recommendedName>
</protein>
<accession>A0A367R718</accession>
<reference evidence="2" key="1">
    <citation type="submission" date="2016-04" db="EMBL/GenBank/DDBJ databases">
        <authorList>
            <person name="Tabuchi Yagui T.R."/>
        </authorList>
    </citation>
    <scope>NUCLEOTIDE SEQUENCE [LARGE SCALE GENOMIC DNA]</scope>
</reference>
<evidence type="ECO:0000313" key="1">
    <source>
        <dbReference type="EMBL" id="RCJ31899.1"/>
    </source>
</evidence>
<dbReference type="PANTHER" id="PTHR43394:SF1">
    <property type="entry name" value="ATP-BINDING CASSETTE SUB-FAMILY B MEMBER 10, MITOCHONDRIAL"/>
    <property type="match status" value="1"/>
</dbReference>
<dbReference type="Proteomes" id="UP000252085">
    <property type="component" value="Unassembled WGS sequence"/>
</dbReference>
<evidence type="ECO:0008006" key="3">
    <source>
        <dbReference type="Google" id="ProtNLM"/>
    </source>
</evidence>
<dbReference type="InterPro" id="IPR027417">
    <property type="entry name" value="P-loop_NTPase"/>
</dbReference>
<organism evidence="1 2">
    <name type="scientific">Nostoc punctiforme NIES-2108</name>
    <dbReference type="NCBI Taxonomy" id="1356359"/>
    <lineage>
        <taxon>Bacteria</taxon>
        <taxon>Bacillati</taxon>
        <taxon>Cyanobacteriota</taxon>
        <taxon>Cyanophyceae</taxon>
        <taxon>Nostocales</taxon>
        <taxon>Nostocaceae</taxon>
        <taxon>Nostoc</taxon>
    </lineage>
</organism>
<dbReference type="GO" id="GO:0015421">
    <property type="term" value="F:ABC-type oligopeptide transporter activity"/>
    <property type="evidence" value="ECO:0007669"/>
    <property type="project" value="TreeGrafter"/>
</dbReference>
<dbReference type="SUPFAM" id="SSF52540">
    <property type="entry name" value="P-loop containing nucleoside triphosphate hydrolases"/>
    <property type="match status" value="1"/>
</dbReference>
<dbReference type="PANTHER" id="PTHR43394">
    <property type="entry name" value="ATP-DEPENDENT PERMEASE MDL1, MITOCHONDRIAL"/>
    <property type="match status" value="1"/>
</dbReference>
<sequence length="117" mass="13409">MFRSVSDSVLTCGQNPLWLEKIAIALERKLNYYISDRLTQKCTTFVVSHNLRAVKQADLILYIEDGQILAQGTHQELLHLSGRYSAIYALKSAVNSQEDRHVETRFIASLKTNYLHQ</sequence>
<dbReference type="Gene3D" id="3.40.50.300">
    <property type="entry name" value="P-loop containing nucleotide triphosphate hydrolases"/>
    <property type="match status" value="1"/>
</dbReference>
<dbReference type="EMBL" id="LXQE01000171">
    <property type="protein sequence ID" value="RCJ31899.1"/>
    <property type="molecule type" value="Genomic_DNA"/>
</dbReference>
<dbReference type="InterPro" id="IPR039421">
    <property type="entry name" value="Type_1_exporter"/>
</dbReference>